<organism evidence="1 2">
    <name type="scientific">Bizionia paragorgiae</name>
    <dbReference type="NCBI Taxonomy" id="283786"/>
    <lineage>
        <taxon>Bacteria</taxon>
        <taxon>Pseudomonadati</taxon>
        <taxon>Bacteroidota</taxon>
        <taxon>Flavobacteriia</taxon>
        <taxon>Flavobacteriales</taxon>
        <taxon>Flavobacteriaceae</taxon>
        <taxon>Bizionia</taxon>
    </lineage>
</organism>
<keyword evidence="2" id="KW-1185">Reference proteome</keyword>
<reference evidence="2" key="1">
    <citation type="submission" date="2016-10" db="EMBL/GenBank/DDBJ databases">
        <authorList>
            <person name="Varghese N."/>
            <person name="Submissions S."/>
        </authorList>
    </citation>
    <scope>NUCLEOTIDE SEQUENCE [LARGE SCALE GENOMIC DNA]</scope>
    <source>
        <strain evidence="2">DSM 23842</strain>
    </source>
</reference>
<name>A0A1H3ZFN4_BIZPA</name>
<dbReference type="AlphaFoldDB" id="A0A1H3ZFN4"/>
<dbReference type="Proteomes" id="UP000198846">
    <property type="component" value="Unassembled WGS sequence"/>
</dbReference>
<dbReference type="STRING" id="283786.SAMN04487990_108130"/>
<gene>
    <name evidence="1" type="ORF">SAMN04487990_108130</name>
</gene>
<protein>
    <submittedName>
        <fullName evidence="1">Uncharacterized protein</fullName>
    </submittedName>
</protein>
<evidence type="ECO:0000313" key="1">
    <source>
        <dbReference type="EMBL" id="SEA22613.1"/>
    </source>
</evidence>
<dbReference type="RefSeq" id="WP_092133633.1">
    <property type="nucleotide sequence ID" value="NZ_FNQK01000008.1"/>
</dbReference>
<sequence length="221" mass="23404">MFFSVFSNLLIAQVGVGTLNPQAALDIDSENSGLLIPRVALTGVNDNITVSIPSGAGIEVSTLVYNDATGGLQPAGFYYWDGSSWLQMATTEKRVYMGKFRITASGNSTISGLPFKPQSIAFKAYANVEDYNLNSDNGTGNNNTGIPNYFGYMQGYAQEDDGSIAQQVIAGGASANSVNDHSRYASNGHCIGVRYANQNGDSLGLTTAFITSFNADGFTLK</sequence>
<evidence type="ECO:0000313" key="2">
    <source>
        <dbReference type="Proteomes" id="UP000198846"/>
    </source>
</evidence>
<dbReference type="OrthoDB" id="1396884at2"/>
<accession>A0A1H3ZFN4</accession>
<proteinExistence type="predicted"/>
<dbReference type="EMBL" id="FNQK01000008">
    <property type="protein sequence ID" value="SEA22613.1"/>
    <property type="molecule type" value="Genomic_DNA"/>
</dbReference>